<feature type="compositionally biased region" description="Basic residues" evidence="1">
    <location>
        <begin position="30"/>
        <end position="41"/>
    </location>
</feature>
<evidence type="ECO:0000313" key="3">
    <source>
        <dbReference type="Proteomes" id="UP001155820"/>
    </source>
</evidence>
<evidence type="ECO:0000256" key="1">
    <source>
        <dbReference type="SAM" id="MobiDB-lite"/>
    </source>
</evidence>
<feature type="region of interest" description="Disordered" evidence="1">
    <location>
        <begin position="19"/>
        <end position="64"/>
    </location>
</feature>
<organism evidence="2 3">
    <name type="scientific">Agrobacterium pusense</name>
    <dbReference type="NCBI Taxonomy" id="648995"/>
    <lineage>
        <taxon>Bacteria</taxon>
        <taxon>Pseudomonadati</taxon>
        <taxon>Pseudomonadota</taxon>
        <taxon>Alphaproteobacteria</taxon>
        <taxon>Hyphomicrobiales</taxon>
        <taxon>Rhizobiaceae</taxon>
        <taxon>Rhizobium/Agrobacterium group</taxon>
        <taxon>Agrobacterium</taxon>
    </lineage>
</organism>
<accession>A0AA44ERX4</accession>
<comment type="caution">
    <text evidence="2">The sequence shown here is derived from an EMBL/GenBank/DDBJ whole genome shotgun (WGS) entry which is preliminary data.</text>
</comment>
<evidence type="ECO:0000313" key="2">
    <source>
        <dbReference type="EMBL" id="NRF23162.1"/>
    </source>
</evidence>
<dbReference type="AlphaFoldDB" id="A0AA44ERX4"/>
<keyword evidence="3" id="KW-1185">Reference proteome</keyword>
<proteinExistence type="predicted"/>
<gene>
    <name evidence="2" type="ORF">FOB26_29345</name>
</gene>
<sequence length="122" mass="14008">MYRPRPEEFDDIAVAAHGAVAQSDEPMKRPDHKAKKHGKPKTKYEYMRRFPKKPRNGEEVGGGHFVFRRGDSTGRIRPCMWPFEHPSYDSALVEAARLHKEHGGTFEVFVRVGRVESLEACE</sequence>
<dbReference type="EMBL" id="JABRWM010000006">
    <property type="protein sequence ID" value="NRF23162.1"/>
    <property type="molecule type" value="Genomic_DNA"/>
</dbReference>
<reference evidence="2" key="1">
    <citation type="submission" date="2019-07" db="EMBL/GenBank/DDBJ databases">
        <title>FDA dAtabase for Regulatory Grade micrObial Sequences (FDA-ARGOS): Supporting development and validation of Infectious Disease Dx tests.</title>
        <authorList>
            <person name="Bachman M."/>
            <person name="Young C."/>
            <person name="Tallon L."/>
            <person name="Sadzewicz L."/>
            <person name="Vavikolanu K."/>
            <person name="Mehta A."/>
            <person name="Aluvathingal J."/>
            <person name="Nadendla S."/>
            <person name="Nandy P."/>
            <person name="Geyer C."/>
            <person name="Yan Y."/>
            <person name="Sichtig H."/>
        </authorList>
    </citation>
    <scope>NUCLEOTIDE SEQUENCE</scope>
    <source>
        <strain evidence="2">FDAARGOS_618</strain>
    </source>
</reference>
<name>A0AA44ERX4_9HYPH</name>
<protein>
    <submittedName>
        <fullName evidence="2">Uncharacterized protein</fullName>
    </submittedName>
</protein>
<dbReference type="RefSeq" id="WP_172874257.1">
    <property type="nucleotide sequence ID" value="NZ_JABRWL010000006.1"/>
</dbReference>
<dbReference type="Proteomes" id="UP001155820">
    <property type="component" value="Unassembled WGS sequence"/>
</dbReference>